<protein>
    <recommendedName>
        <fullName evidence="3">NemA protein</fullName>
    </recommendedName>
</protein>
<reference evidence="1" key="2">
    <citation type="journal article" date="2022" name="Res Sq">
        <title>Evolution of multicellular longitudinally dividing oral cavity symbionts (Neisseriaceae).</title>
        <authorList>
            <person name="Nyongesa S."/>
            <person name="Weber P."/>
            <person name="Bernet E."/>
            <person name="Pullido F."/>
            <person name="Nieckarz M."/>
            <person name="Delaby M."/>
            <person name="Nieves C."/>
            <person name="Viehboeck T."/>
            <person name="Krause N."/>
            <person name="Rivera-Millot A."/>
            <person name="Nakamura A."/>
            <person name="Vischer N."/>
            <person name="VanNieuwenhze M."/>
            <person name="Brun Y."/>
            <person name="Cava F."/>
            <person name="Bulgheresi S."/>
            <person name="Veyrier F."/>
        </authorList>
    </citation>
    <scope>NUCLEOTIDE SEQUENCE</scope>
    <source>
        <strain evidence="1">SAG 1488-6</strain>
    </source>
</reference>
<dbReference type="PROSITE" id="PS51257">
    <property type="entry name" value="PROKAR_LIPOPROTEIN"/>
    <property type="match status" value="1"/>
</dbReference>
<sequence>MNLKQYGLPLALSLSLSACQINPADIGLGFGLSGGSGGGVHFGTGINIPIRAIIGSGNNPEKSGIHIQEEQVISYFAADIDHHRASTQPVRGGFYRKLLGKQGAQSLVQDFYYDSGRKYNEPMLLNQNEVYQFDSLPPSGTLYTYHENGQLASKRELLNQRLISAQYWNVNGHAIR</sequence>
<accession>A0ABY4E751</accession>
<name>A0ABY4E751_VITST</name>
<evidence type="ECO:0000313" key="1">
    <source>
        <dbReference type="EMBL" id="UOO91591.1"/>
    </source>
</evidence>
<reference evidence="1" key="1">
    <citation type="submission" date="2021-12" db="EMBL/GenBank/DDBJ databases">
        <authorList>
            <person name="Veyrier F.J."/>
        </authorList>
    </citation>
    <scope>NUCLEOTIDE SEQUENCE</scope>
    <source>
        <strain evidence="1">SAG 1488-6</strain>
    </source>
</reference>
<proteinExistence type="predicted"/>
<evidence type="ECO:0008006" key="3">
    <source>
        <dbReference type="Google" id="ProtNLM"/>
    </source>
</evidence>
<dbReference type="RefSeq" id="WP_019958443.1">
    <property type="nucleotide sequence ID" value="NZ_CP091512.1"/>
</dbReference>
<organism evidence="1 2">
    <name type="scientific">Vitreoscilla stercoraria</name>
    <dbReference type="NCBI Taxonomy" id="61"/>
    <lineage>
        <taxon>Bacteria</taxon>
        <taxon>Pseudomonadati</taxon>
        <taxon>Pseudomonadota</taxon>
        <taxon>Betaproteobacteria</taxon>
        <taxon>Neisseriales</taxon>
        <taxon>Neisseriaceae</taxon>
        <taxon>Vitreoscilla</taxon>
    </lineage>
</organism>
<evidence type="ECO:0000313" key="2">
    <source>
        <dbReference type="Proteomes" id="UP000832034"/>
    </source>
</evidence>
<gene>
    <name evidence="1" type="ORF">LVJ81_08015</name>
</gene>
<dbReference type="EMBL" id="CP091512">
    <property type="protein sequence ID" value="UOO91591.1"/>
    <property type="molecule type" value="Genomic_DNA"/>
</dbReference>
<keyword evidence="2" id="KW-1185">Reference proteome</keyword>
<dbReference type="Proteomes" id="UP000832034">
    <property type="component" value="Chromosome"/>
</dbReference>